<organism evidence="2 3">
    <name type="scientific">Phenylobacterium terrae</name>
    <dbReference type="NCBI Taxonomy" id="2665495"/>
    <lineage>
        <taxon>Bacteria</taxon>
        <taxon>Pseudomonadati</taxon>
        <taxon>Pseudomonadota</taxon>
        <taxon>Alphaproteobacteria</taxon>
        <taxon>Caulobacterales</taxon>
        <taxon>Caulobacteraceae</taxon>
        <taxon>Phenylobacterium</taxon>
    </lineage>
</organism>
<evidence type="ECO:0000313" key="3">
    <source>
        <dbReference type="Proteomes" id="UP001597237"/>
    </source>
</evidence>
<sequence length="220" mass="24086">MRRIVDAVFISLDGVIQAPGGPEEDPTGGFTHGGWVAPWFDDKLGEHIDQVMSDPFDLLLGRKTYEIFAAHWPYAEPGDTIGEKFKTLTKYVATRSREPLGWGPAVALHDAAADVARLKQEDGPTLLIQGSSELVQTLLEADLIDELHLIQIPVLLGKGKSVFSDRTRPGAMKHTGTKVTTTGVVISSYLRAGEVQTGSFEFETPTDAELARREKMKREG</sequence>
<evidence type="ECO:0000259" key="1">
    <source>
        <dbReference type="Pfam" id="PF01872"/>
    </source>
</evidence>
<dbReference type="RefSeq" id="WP_377281940.1">
    <property type="nucleotide sequence ID" value="NZ_JBHRSI010000005.1"/>
</dbReference>
<keyword evidence="3" id="KW-1185">Reference proteome</keyword>
<reference evidence="3" key="1">
    <citation type="journal article" date="2019" name="Int. J. Syst. Evol. Microbiol.">
        <title>The Global Catalogue of Microorganisms (GCM) 10K type strain sequencing project: providing services to taxonomists for standard genome sequencing and annotation.</title>
        <authorList>
            <consortium name="The Broad Institute Genomics Platform"/>
            <consortium name="The Broad Institute Genome Sequencing Center for Infectious Disease"/>
            <person name="Wu L."/>
            <person name="Ma J."/>
        </authorList>
    </citation>
    <scope>NUCLEOTIDE SEQUENCE [LARGE SCALE GENOMIC DNA]</scope>
    <source>
        <strain evidence="3">DFY28</strain>
    </source>
</reference>
<dbReference type="Pfam" id="PF01872">
    <property type="entry name" value="RibD_C"/>
    <property type="match status" value="1"/>
</dbReference>
<comment type="caution">
    <text evidence="2">The sequence shown here is derived from an EMBL/GenBank/DDBJ whole genome shotgun (WGS) entry which is preliminary data.</text>
</comment>
<dbReference type="EMBL" id="JBHUEY010000006">
    <property type="protein sequence ID" value="MFD1784981.1"/>
    <property type="molecule type" value="Genomic_DNA"/>
</dbReference>
<name>A0ABW4N4Q3_9CAUL</name>
<dbReference type="Proteomes" id="UP001597237">
    <property type="component" value="Unassembled WGS sequence"/>
</dbReference>
<dbReference type="PANTHER" id="PTHR38011:SF2">
    <property type="entry name" value="BIFUNCTIONAL DEAMINASE-REDUCTASE DOMAIN PROTEIN"/>
    <property type="match status" value="1"/>
</dbReference>
<dbReference type="Gene3D" id="3.40.430.10">
    <property type="entry name" value="Dihydrofolate Reductase, subunit A"/>
    <property type="match status" value="1"/>
</dbReference>
<dbReference type="PANTHER" id="PTHR38011">
    <property type="entry name" value="DIHYDROFOLATE REDUCTASE FAMILY PROTEIN (AFU_ORTHOLOGUE AFUA_8G06820)"/>
    <property type="match status" value="1"/>
</dbReference>
<dbReference type="InterPro" id="IPR024072">
    <property type="entry name" value="DHFR-like_dom_sf"/>
</dbReference>
<dbReference type="InterPro" id="IPR002734">
    <property type="entry name" value="RibDG_C"/>
</dbReference>
<evidence type="ECO:0000313" key="2">
    <source>
        <dbReference type="EMBL" id="MFD1784981.1"/>
    </source>
</evidence>
<proteinExistence type="predicted"/>
<gene>
    <name evidence="2" type="ORF">ACFSC0_16380</name>
</gene>
<dbReference type="InterPro" id="IPR050765">
    <property type="entry name" value="Riboflavin_Biosynth_HTPR"/>
</dbReference>
<accession>A0ABW4N4Q3</accession>
<dbReference type="SUPFAM" id="SSF53597">
    <property type="entry name" value="Dihydrofolate reductase-like"/>
    <property type="match status" value="1"/>
</dbReference>
<protein>
    <submittedName>
        <fullName evidence="2">Dihydrofolate reductase family protein</fullName>
    </submittedName>
</protein>
<feature type="domain" description="Bacterial bifunctional deaminase-reductase C-terminal" evidence="1">
    <location>
        <begin position="7"/>
        <end position="185"/>
    </location>
</feature>